<reference evidence="1 2" key="1">
    <citation type="submission" date="2017-03" db="EMBL/GenBank/DDBJ databases">
        <authorList>
            <person name="Afonso C.L."/>
            <person name="Miller P.J."/>
            <person name="Scott M.A."/>
            <person name="Spackman E."/>
            <person name="Goraichik I."/>
            <person name="Dimitrov K.M."/>
            <person name="Suarez D.L."/>
            <person name="Swayne D.E."/>
        </authorList>
    </citation>
    <scope>NUCLEOTIDE SEQUENCE [LARGE SCALE GENOMIC DNA]</scope>
    <source>
        <strain evidence="1 2">ATCC 51113</strain>
    </source>
</reference>
<dbReference type="RefSeq" id="WP_044711810.1">
    <property type="nucleotide sequence ID" value="NZ_CP077405.1"/>
</dbReference>
<organism evidence="1 2">
    <name type="scientific">Citrobacter braakii</name>
    <dbReference type="NCBI Taxonomy" id="57706"/>
    <lineage>
        <taxon>Bacteria</taxon>
        <taxon>Pseudomonadati</taxon>
        <taxon>Pseudomonadota</taxon>
        <taxon>Gammaproteobacteria</taxon>
        <taxon>Enterobacterales</taxon>
        <taxon>Enterobacteriaceae</taxon>
        <taxon>Citrobacter</taxon>
        <taxon>Citrobacter freundii complex</taxon>
    </lineage>
</organism>
<sequence length="61" mass="7030">MVKFTSEDIAQRTAEAEYKKAVADITGVQKYKDEAVLDMCFIKVMTKIVNDQRVNISEFLR</sequence>
<evidence type="ECO:0000313" key="2">
    <source>
        <dbReference type="Proteomes" id="UP000192573"/>
    </source>
</evidence>
<dbReference type="Proteomes" id="UP000192573">
    <property type="component" value="Unassembled WGS sequence"/>
</dbReference>
<proteinExistence type="predicted"/>
<evidence type="ECO:0000313" key="1">
    <source>
        <dbReference type="EMBL" id="OQM43655.1"/>
    </source>
</evidence>
<name>A0A1V8P4N1_CITBR</name>
<protein>
    <submittedName>
        <fullName evidence="1">Uncharacterized protein</fullName>
    </submittedName>
</protein>
<dbReference type="AlphaFoldDB" id="A0A1V8P4N1"/>
<comment type="caution">
    <text evidence="1">The sequence shown here is derived from an EMBL/GenBank/DDBJ whole genome shotgun (WGS) entry which is preliminary data.</text>
</comment>
<accession>A0A1V8P4N1</accession>
<gene>
    <name evidence="1" type="ORF">BZK42_01885</name>
</gene>
<dbReference type="EMBL" id="NAEW01000001">
    <property type="protein sequence ID" value="OQM43655.1"/>
    <property type="molecule type" value="Genomic_DNA"/>
</dbReference>